<accession>A0A9D9HHE9</accession>
<evidence type="ECO:0000313" key="4">
    <source>
        <dbReference type="EMBL" id="MBO8450347.1"/>
    </source>
</evidence>
<dbReference type="InterPro" id="IPR036412">
    <property type="entry name" value="HAD-like_sf"/>
</dbReference>
<dbReference type="SUPFAM" id="SSF56784">
    <property type="entry name" value="HAD-like"/>
    <property type="match status" value="1"/>
</dbReference>
<reference evidence="4" key="2">
    <citation type="journal article" date="2021" name="PeerJ">
        <title>Extensive microbial diversity within the chicken gut microbiome revealed by metagenomics and culture.</title>
        <authorList>
            <person name="Gilroy R."/>
            <person name="Ravi A."/>
            <person name="Getino M."/>
            <person name="Pursley I."/>
            <person name="Horton D.L."/>
            <person name="Alikhan N.F."/>
            <person name="Baker D."/>
            <person name="Gharbi K."/>
            <person name="Hall N."/>
            <person name="Watson M."/>
            <person name="Adriaenssens E.M."/>
            <person name="Foster-Nyarko E."/>
            <person name="Jarju S."/>
            <person name="Secka A."/>
            <person name="Antonio M."/>
            <person name="Oren A."/>
            <person name="Chaudhuri R.R."/>
            <person name="La Ragione R."/>
            <person name="Hildebrand F."/>
            <person name="Pallen M.J."/>
        </authorList>
    </citation>
    <scope>NUCLEOTIDE SEQUENCE</scope>
    <source>
        <strain evidence="4">B3-4054</strain>
    </source>
</reference>
<keyword evidence="2 4" id="KW-0378">Hydrolase</keyword>
<dbReference type="Gene3D" id="1.20.120.1600">
    <property type="match status" value="1"/>
</dbReference>
<evidence type="ECO:0000313" key="5">
    <source>
        <dbReference type="Proteomes" id="UP000823616"/>
    </source>
</evidence>
<keyword evidence="3" id="KW-0460">Magnesium</keyword>
<dbReference type="EMBL" id="JADIMS010000073">
    <property type="protein sequence ID" value="MBO8450347.1"/>
    <property type="molecule type" value="Genomic_DNA"/>
</dbReference>
<dbReference type="Gene3D" id="3.40.50.1000">
    <property type="entry name" value="HAD superfamily/HAD-like"/>
    <property type="match status" value="1"/>
</dbReference>
<evidence type="ECO:0000256" key="3">
    <source>
        <dbReference type="ARBA" id="ARBA00022842"/>
    </source>
</evidence>
<dbReference type="SFLD" id="SFLDG01129">
    <property type="entry name" value="C1.5:_HAD__Beta-PGM__Phosphata"/>
    <property type="match status" value="1"/>
</dbReference>
<dbReference type="InterPro" id="IPR023214">
    <property type="entry name" value="HAD_sf"/>
</dbReference>
<dbReference type="GO" id="GO:0016787">
    <property type="term" value="F:hydrolase activity"/>
    <property type="evidence" value="ECO:0007669"/>
    <property type="project" value="UniProtKB-KW"/>
</dbReference>
<dbReference type="InterPro" id="IPR051400">
    <property type="entry name" value="HAD-like_hydrolase"/>
</dbReference>
<reference evidence="4" key="1">
    <citation type="submission" date="2020-10" db="EMBL/GenBank/DDBJ databases">
        <authorList>
            <person name="Gilroy R."/>
        </authorList>
    </citation>
    <scope>NUCLEOTIDE SEQUENCE</scope>
    <source>
        <strain evidence="4">B3-4054</strain>
    </source>
</reference>
<dbReference type="NCBIfam" id="TIGR01549">
    <property type="entry name" value="HAD-SF-IA-v1"/>
    <property type="match status" value="1"/>
</dbReference>
<gene>
    <name evidence="4" type="ORF">IAA96_04495</name>
</gene>
<dbReference type="AlphaFoldDB" id="A0A9D9HHE9"/>
<name>A0A9D9HHE9_9SPIR</name>
<dbReference type="PANTHER" id="PTHR46470">
    <property type="entry name" value="N-ACYLNEURAMINATE-9-PHOSPHATASE"/>
    <property type="match status" value="1"/>
</dbReference>
<evidence type="ECO:0000256" key="1">
    <source>
        <dbReference type="ARBA" id="ARBA00001946"/>
    </source>
</evidence>
<dbReference type="GO" id="GO:0044281">
    <property type="term" value="P:small molecule metabolic process"/>
    <property type="evidence" value="ECO:0007669"/>
    <property type="project" value="UniProtKB-ARBA"/>
</dbReference>
<dbReference type="InterPro" id="IPR006439">
    <property type="entry name" value="HAD-SF_hydro_IA"/>
</dbReference>
<comment type="caution">
    <text evidence="4">The sequence shown here is derived from an EMBL/GenBank/DDBJ whole genome shotgun (WGS) entry which is preliminary data.</text>
</comment>
<protein>
    <submittedName>
        <fullName evidence="4">HAD family hydrolase</fullName>
    </submittedName>
</protein>
<proteinExistence type="predicted"/>
<dbReference type="Pfam" id="PF00702">
    <property type="entry name" value="Hydrolase"/>
    <property type="match status" value="1"/>
</dbReference>
<evidence type="ECO:0000256" key="2">
    <source>
        <dbReference type="ARBA" id="ARBA00022801"/>
    </source>
</evidence>
<sequence>MQVFSLPAQPAGLIFDIDSTLYKNTAYQREQVDAQIRHFARTRGLPFDQALAMVEDARRRYAMQQRASASGNEGKMQKSSLGNALTLLGVPVAESVRWRIELTHPEDFLQPDPELRQALERLAARYPFCVLTNNPVEIGRRTLETLGVSDLFPRLIGLDTFFLSKPDRRLFLAAAEECGVPPERAVSVGDRFDVDIAVPLDLGMGGVLVNGVCGVYRLPDVLL</sequence>
<organism evidence="4 5">
    <name type="scientific">Candidatus Avitreponema avistercoris</name>
    <dbReference type="NCBI Taxonomy" id="2840705"/>
    <lineage>
        <taxon>Bacteria</taxon>
        <taxon>Pseudomonadati</taxon>
        <taxon>Spirochaetota</taxon>
        <taxon>Spirochaetia</taxon>
        <taxon>Spirochaetales</taxon>
        <taxon>Candidatus Avitreponema</taxon>
    </lineage>
</organism>
<dbReference type="Proteomes" id="UP000823616">
    <property type="component" value="Unassembled WGS sequence"/>
</dbReference>
<comment type="cofactor">
    <cofactor evidence="1">
        <name>Mg(2+)</name>
        <dbReference type="ChEBI" id="CHEBI:18420"/>
    </cofactor>
</comment>
<dbReference type="SFLD" id="SFLDS00003">
    <property type="entry name" value="Haloacid_Dehalogenase"/>
    <property type="match status" value="1"/>
</dbReference>